<name>A0A0M3DFC3_9FIRM</name>
<dbReference type="InterPro" id="IPR000551">
    <property type="entry name" value="MerR-type_HTH_dom"/>
</dbReference>
<dbReference type="SMART" id="SM00422">
    <property type="entry name" value="HTH_MERR"/>
    <property type="match status" value="1"/>
</dbReference>
<comment type="caution">
    <text evidence="7">The sequence shown here is derived from an EMBL/GenBank/DDBJ whole genome shotgun (WGS) entry which is preliminary data.</text>
</comment>
<dbReference type="SUPFAM" id="SSF46955">
    <property type="entry name" value="Putative DNA-binding domain"/>
    <property type="match status" value="1"/>
</dbReference>
<organism evidence="7 8">
    <name type="scientific">Paraclostridium benzoelyticum</name>
    <dbReference type="NCBI Taxonomy" id="1629550"/>
    <lineage>
        <taxon>Bacteria</taxon>
        <taxon>Bacillati</taxon>
        <taxon>Bacillota</taxon>
        <taxon>Clostridia</taxon>
        <taxon>Peptostreptococcales</taxon>
        <taxon>Peptostreptococcaceae</taxon>
        <taxon>Paraclostridium</taxon>
    </lineage>
</organism>
<dbReference type="PATRIC" id="fig|1629550.3.peg.2625"/>
<dbReference type="Gene3D" id="1.10.1660.10">
    <property type="match status" value="1"/>
</dbReference>
<dbReference type="InterPro" id="IPR011256">
    <property type="entry name" value="Reg_factor_effector_dom_sf"/>
</dbReference>
<dbReference type="SUPFAM" id="SSF55136">
    <property type="entry name" value="Probable bacterial effector-binding domain"/>
    <property type="match status" value="1"/>
</dbReference>
<dbReference type="PANTHER" id="PTHR30204:SF69">
    <property type="entry name" value="MERR-FAMILY TRANSCRIPTIONAL REGULATOR"/>
    <property type="match status" value="1"/>
</dbReference>
<dbReference type="PANTHER" id="PTHR30204">
    <property type="entry name" value="REDOX-CYCLING DRUG-SENSING TRANSCRIPTIONAL ACTIVATOR SOXR"/>
    <property type="match status" value="1"/>
</dbReference>
<keyword evidence="2" id="KW-0805">Transcription regulation</keyword>
<keyword evidence="3" id="KW-0238">DNA-binding</keyword>
<evidence type="ECO:0000256" key="5">
    <source>
        <dbReference type="SAM" id="Coils"/>
    </source>
</evidence>
<evidence type="ECO:0000313" key="8">
    <source>
        <dbReference type="Proteomes" id="UP000034407"/>
    </source>
</evidence>
<dbReference type="CDD" id="cd00592">
    <property type="entry name" value="HTH_MerR-like"/>
    <property type="match status" value="1"/>
</dbReference>
<evidence type="ECO:0000259" key="6">
    <source>
        <dbReference type="PROSITE" id="PS50937"/>
    </source>
</evidence>
<dbReference type="Pfam" id="PF06445">
    <property type="entry name" value="GyrI-like"/>
    <property type="match status" value="1"/>
</dbReference>
<proteinExistence type="predicted"/>
<sequence>MKRKYYKTGELSKIYNLGRDSLKYYEKLGLLNPGRDTNSYRMYTIKDICNLNLIKELRSLDFSMQRIKEYLENRNVKTTKKMLQEEIKLIDQKLDELTMHKESLNKRLSSIDNTLDHTNFNRIELLYMNKRKALTVNSNVSFDENVDYLIQRLNEKFDDKFYVLGNSNFGSVFDTKSVSNGIFNNYKSIFCLLDDNATNFNFTIEEGYYVTYTYKGDYKKTAKIIPMLFKFIEFNNYTVLGDPIEIYKIDIYETSLEDEYVTQVQIPVQLVSDLYEF</sequence>
<evidence type="ECO:0000256" key="2">
    <source>
        <dbReference type="ARBA" id="ARBA00023015"/>
    </source>
</evidence>
<dbReference type="InterPro" id="IPR029442">
    <property type="entry name" value="GyrI-like"/>
</dbReference>
<evidence type="ECO:0000313" key="7">
    <source>
        <dbReference type="EMBL" id="KKY00179.1"/>
    </source>
</evidence>
<gene>
    <name evidence="7" type="ORF">VN21_15655</name>
</gene>
<keyword evidence="1" id="KW-0678">Repressor</keyword>
<dbReference type="InterPro" id="IPR010499">
    <property type="entry name" value="AraC_E-bd"/>
</dbReference>
<keyword evidence="5" id="KW-0175">Coiled coil</keyword>
<dbReference type="PROSITE" id="PS50937">
    <property type="entry name" value="HTH_MERR_2"/>
    <property type="match status" value="1"/>
</dbReference>
<feature type="domain" description="HTH merR-type" evidence="6">
    <location>
        <begin position="5"/>
        <end position="73"/>
    </location>
</feature>
<evidence type="ECO:0000256" key="3">
    <source>
        <dbReference type="ARBA" id="ARBA00023125"/>
    </source>
</evidence>
<keyword evidence="4" id="KW-0804">Transcription</keyword>
<dbReference type="RefSeq" id="WP_046824077.1">
    <property type="nucleotide sequence ID" value="NZ_LBBT01000324.1"/>
</dbReference>
<dbReference type="AlphaFoldDB" id="A0A0M3DFC3"/>
<dbReference type="Gene3D" id="3.20.80.10">
    <property type="entry name" value="Regulatory factor, effector binding domain"/>
    <property type="match status" value="1"/>
</dbReference>
<dbReference type="InterPro" id="IPR047057">
    <property type="entry name" value="MerR_fam"/>
</dbReference>
<dbReference type="EMBL" id="LBBT01000324">
    <property type="protein sequence ID" value="KKY00179.1"/>
    <property type="molecule type" value="Genomic_DNA"/>
</dbReference>
<dbReference type="GO" id="GO:0003677">
    <property type="term" value="F:DNA binding"/>
    <property type="evidence" value="ECO:0007669"/>
    <property type="project" value="UniProtKB-KW"/>
</dbReference>
<reference evidence="7 8" key="1">
    <citation type="submission" date="2015-04" db="EMBL/GenBank/DDBJ databases">
        <title>Microcin producing Clostridium sp. JC272T.</title>
        <authorList>
            <person name="Jyothsna T."/>
            <person name="Sasikala C."/>
            <person name="Ramana C."/>
        </authorList>
    </citation>
    <scope>NUCLEOTIDE SEQUENCE [LARGE SCALE GENOMIC DNA]</scope>
    <source>
        <strain evidence="7 8">JC272</strain>
    </source>
</reference>
<evidence type="ECO:0000256" key="4">
    <source>
        <dbReference type="ARBA" id="ARBA00023163"/>
    </source>
</evidence>
<dbReference type="OrthoDB" id="9773308at2"/>
<feature type="coiled-coil region" evidence="5">
    <location>
        <begin position="80"/>
        <end position="107"/>
    </location>
</feature>
<dbReference type="Proteomes" id="UP000034407">
    <property type="component" value="Unassembled WGS sequence"/>
</dbReference>
<evidence type="ECO:0000256" key="1">
    <source>
        <dbReference type="ARBA" id="ARBA00022491"/>
    </source>
</evidence>
<protein>
    <submittedName>
        <fullName evidence="7">MerR family transcriptional regulator</fullName>
    </submittedName>
</protein>
<dbReference type="InterPro" id="IPR009061">
    <property type="entry name" value="DNA-bd_dom_put_sf"/>
</dbReference>
<dbReference type="SMART" id="SM00871">
    <property type="entry name" value="AraC_E_bind"/>
    <property type="match status" value="1"/>
</dbReference>
<dbReference type="Pfam" id="PF13411">
    <property type="entry name" value="MerR_1"/>
    <property type="match status" value="1"/>
</dbReference>
<dbReference type="GO" id="GO:0003700">
    <property type="term" value="F:DNA-binding transcription factor activity"/>
    <property type="evidence" value="ECO:0007669"/>
    <property type="project" value="InterPro"/>
</dbReference>
<accession>A0A0M3DFC3</accession>
<keyword evidence="8" id="KW-1185">Reference proteome</keyword>